<reference evidence="2 3" key="1">
    <citation type="submission" date="2017-11" db="EMBL/GenBank/DDBJ databases">
        <title>Isolation and Characterization of Methanofollis Species from Methane Seep Offshore SW Taiwan.</title>
        <authorList>
            <person name="Teng N.-H."/>
            <person name="Lai M.-C."/>
            <person name="Chen S.-C."/>
        </authorList>
    </citation>
    <scope>NUCLEOTIDE SEQUENCE [LARGE SCALE GENOMIC DNA]</scope>
    <source>
        <strain evidence="2 3">FWC-SCC2</strain>
    </source>
</reference>
<feature type="transmembrane region" description="Helical" evidence="1">
    <location>
        <begin position="119"/>
        <end position="141"/>
    </location>
</feature>
<dbReference type="PANTHER" id="PTHR35337:SF1">
    <property type="entry name" value="SLR1478 PROTEIN"/>
    <property type="match status" value="1"/>
</dbReference>
<proteinExistence type="predicted"/>
<evidence type="ECO:0000313" key="3">
    <source>
        <dbReference type="Proteomes" id="UP000292580"/>
    </source>
</evidence>
<keyword evidence="3" id="KW-1185">Reference proteome</keyword>
<feature type="transmembrane region" description="Helical" evidence="1">
    <location>
        <begin position="7"/>
        <end position="26"/>
    </location>
</feature>
<dbReference type="RefSeq" id="WP_130646690.1">
    <property type="nucleotide sequence ID" value="NZ_PGCL01000002.1"/>
</dbReference>
<keyword evidence="1" id="KW-1133">Transmembrane helix</keyword>
<organism evidence="2 3">
    <name type="scientific">Methanofollis fontis</name>
    <dbReference type="NCBI Taxonomy" id="2052832"/>
    <lineage>
        <taxon>Archaea</taxon>
        <taxon>Methanobacteriati</taxon>
        <taxon>Methanobacteriota</taxon>
        <taxon>Stenosarchaea group</taxon>
        <taxon>Methanomicrobia</taxon>
        <taxon>Methanomicrobiales</taxon>
        <taxon>Methanomicrobiaceae</taxon>
        <taxon>Methanofollis</taxon>
    </lineage>
</organism>
<gene>
    <name evidence="2" type="ORF">CUJ86_06235</name>
</gene>
<accession>A0A483CXY0</accession>
<feature type="transmembrane region" description="Helical" evidence="1">
    <location>
        <begin position="161"/>
        <end position="184"/>
    </location>
</feature>
<dbReference type="InterPro" id="IPR002798">
    <property type="entry name" value="SpoIIM-like"/>
</dbReference>
<protein>
    <submittedName>
        <fullName evidence="2">Stage II sporulation protein M</fullName>
    </submittedName>
</protein>
<dbReference type="PANTHER" id="PTHR35337">
    <property type="entry name" value="SLR1478 PROTEIN"/>
    <property type="match status" value="1"/>
</dbReference>
<keyword evidence="1" id="KW-0812">Transmembrane</keyword>
<evidence type="ECO:0000313" key="2">
    <source>
        <dbReference type="EMBL" id="TAJ44879.1"/>
    </source>
</evidence>
<keyword evidence="1" id="KW-0472">Membrane</keyword>
<dbReference type="Pfam" id="PF01944">
    <property type="entry name" value="SpoIIM"/>
    <property type="match status" value="1"/>
</dbReference>
<sequence>MSRQEFAIYLAVAVVVFLLGIGAGYAVMASGDPAAEQLIEMVKEGVFAGILDDTPAMIALKIFLNNLQACLVLFLGGATFGILTLFILISNGVVIGVFAGEILDRVGLSGLALGLIPHGIFELPALFISAALGLSLARSLLAELSGMGDAAADAARMGGLFLRIVVPLLALAAVIEAFITPALLQIVV</sequence>
<dbReference type="EMBL" id="PGCL01000002">
    <property type="protein sequence ID" value="TAJ44879.1"/>
    <property type="molecule type" value="Genomic_DNA"/>
</dbReference>
<feature type="transmembrane region" description="Helical" evidence="1">
    <location>
        <begin position="71"/>
        <end position="99"/>
    </location>
</feature>
<comment type="caution">
    <text evidence="2">The sequence shown here is derived from an EMBL/GenBank/DDBJ whole genome shotgun (WGS) entry which is preliminary data.</text>
</comment>
<dbReference type="OrthoDB" id="86288at2157"/>
<name>A0A483CXY0_9EURY</name>
<dbReference type="AlphaFoldDB" id="A0A483CXY0"/>
<dbReference type="Proteomes" id="UP000292580">
    <property type="component" value="Unassembled WGS sequence"/>
</dbReference>
<evidence type="ECO:0000256" key="1">
    <source>
        <dbReference type="SAM" id="Phobius"/>
    </source>
</evidence>